<evidence type="ECO:0000313" key="2">
    <source>
        <dbReference type="EMBL" id="NDU97219.1"/>
    </source>
</evidence>
<dbReference type="AlphaFoldDB" id="A0A6L9LKL8"/>
<gene>
    <name evidence="2" type="ORF">GK108_20210</name>
</gene>
<dbReference type="RefSeq" id="WP_163952449.1">
    <property type="nucleotide sequence ID" value="NZ_JAAFZH010000010.1"/>
</dbReference>
<name>A0A6L9LKL8_9BACT</name>
<accession>A0A6L9LKL8</accession>
<protein>
    <submittedName>
        <fullName evidence="2">Uncharacterized protein</fullName>
    </submittedName>
</protein>
<keyword evidence="3" id="KW-1185">Reference proteome</keyword>
<dbReference type="Proteomes" id="UP000474175">
    <property type="component" value="Unassembled WGS sequence"/>
</dbReference>
<keyword evidence="1" id="KW-0812">Transmembrane</keyword>
<feature type="transmembrane region" description="Helical" evidence="1">
    <location>
        <begin position="56"/>
        <end position="79"/>
    </location>
</feature>
<dbReference type="EMBL" id="JAAFZH010000010">
    <property type="protein sequence ID" value="NDU97219.1"/>
    <property type="molecule type" value="Genomic_DNA"/>
</dbReference>
<sequence length="83" mass="9804">MIKLAILKMRPWAVIALSIAQSRPVRWAKSRLFKLEGWLVYRWTGRWNYTHSTARAVWVTTYVLLMALFAIAFGLYNLFLSRI</sequence>
<evidence type="ECO:0000313" key="3">
    <source>
        <dbReference type="Proteomes" id="UP000474175"/>
    </source>
</evidence>
<keyword evidence="1" id="KW-0472">Membrane</keyword>
<keyword evidence="1" id="KW-1133">Transmembrane helix</keyword>
<evidence type="ECO:0000256" key="1">
    <source>
        <dbReference type="SAM" id="Phobius"/>
    </source>
</evidence>
<reference evidence="2 3" key="1">
    <citation type="submission" date="2020-02" db="EMBL/GenBank/DDBJ databases">
        <title>Draft genome sequence of two Spirosoma agri KCTC 52727 and Spirosoma terrae KCTC 52035.</title>
        <authorList>
            <person name="Rojas J."/>
            <person name="Ambika Manirajan B."/>
            <person name="Suarez C."/>
            <person name="Ratering S."/>
            <person name="Schnell S."/>
        </authorList>
    </citation>
    <scope>NUCLEOTIDE SEQUENCE [LARGE SCALE GENOMIC DNA]</scope>
    <source>
        <strain evidence="2 3">KCTC 52035</strain>
    </source>
</reference>
<comment type="caution">
    <text evidence="2">The sequence shown here is derived from an EMBL/GenBank/DDBJ whole genome shotgun (WGS) entry which is preliminary data.</text>
</comment>
<proteinExistence type="predicted"/>
<organism evidence="2 3">
    <name type="scientific">Spirosoma terrae</name>
    <dbReference type="NCBI Taxonomy" id="1968276"/>
    <lineage>
        <taxon>Bacteria</taxon>
        <taxon>Pseudomonadati</taxon>
        <taxon>Bacteroidota</taxon>
        <taxon>Cytophagia</taxon>
        <taxon>Cytophagales</taxon>
        <taxon>Cytophagaceae</taxon>
        <taxon>Spirosoma</taxon>
    </lineage>
</organism>